<dbReference type="OrthoDB" id="5298508at2"/>
<accession>N6WMA9</accession>
<dbReference type="SUPFAM" id="SSF141371">
    <property type="entry name" value="PilZ domain-like"/>
    <property type="match status" value="1"/>
</dbReference>
<dbReference type="AlphaFoldDB" id="N6WMA9"/>
<dbReference type="GO" id="GO:0035438">
    <property type="term" value="F:cyclic-di-GMP binding"/>
    <property type="evidence" value="ECO:0007669"/>
    <property type="project" value="InterPro"/>
</dbReference>
<comment type="function">
    <text evidence="1">Binds the second messenger bis-(3'-5') cyclic dimeric guanosine monophosphate (c-di-GMP). Can bind two c-di-GMP molecules per monomer. May play a role in bacterial second-messenger regulated processes. Binding to c-di-GMP induces a conformational change of the C- and N-termini resulting in the exposure of a highly negative surface on one side of the protein to a possible effector protein.</text>
</comment>
<reference evidence="3 4" key="1">
    <citation type="journal article" date="2013" name="Genome Announc.">
        <title>Genome Sequence of the Polycyclic Aromatic Hydrocarbon-Degrading Bacterium Strain Marinobacter nanhaiticus D15-8WT.</title>
        <authorList>
            <person name="Cui Z."/>
            <person name="Gao W."/>
            <person name="Li Q."/>
            <person name="Xu G."/>
            <person name="Zheng L."/>
        </authorList>
    </citation>
    <scope>NUCLEOTIDE SEQUENCE [LARGE SCALE GENOMIC DNA]</scope>
    <source>
        <strain evidence="3 4">D15-8W</strain>
    </source>
</reference>
<organism evidence="3 4">
    <name type="scientific">Marinobacter nanhaiticus D15-8W</name>
    <dbReference type="NCBI Taxonomy" id="626887"/>
    <lineage>
        <taxon>Bacteria</taxon>
        <taxon>Pseudomonadati</taxon>
        <taxon>Pseudomonadota</taxon>
        <taxon>Gammaproteobacteria</taxon>
        <taxon>Pseudomonadales</taxon>
        <taxon>Marinobacteraceae</taxon>
        <taxon>Marinobacter</taxon>
    </lineage>
</organism>
<feature type="domain" description="PilZ" evidence="2">
    <location>
        <begin position="8"/>
        <end position="105"/>
    </location>
</feature>
<dbReference type="RefSeq" id="WP_004580846.1">
    <property type="nucleotide sequence ID" value="NZ_AP028878.1"/>
</dbReference>
<dbReference type="HOGENOM" id="CLU_146776_0_1_6"/>
<dbReference type="PIRSF" id="PIRSF028141">
    <property type="entry name" value="C-di-GMP_BP_PA4608"/>
    <property type="match status" value="1"/>
</dbReference>
<keyword evidence="1" id="KW-0547">Nucleotide-binding</keyword>
<evidence type="ECO:0000313" key="4">
    <source>
        <dbReference type="Proteomes" id="UP000013165"/>
    </source>
</evidence>
<dbReference type="Pfam" id="PF07238">
    <property type="entry name" value="PilZ"/>
    <property type="match status" value="1"/>
</dbReference>
<evidence type="ECO:0000313" key="3">
    <source>
        <dbReference type="EMBL" id="ENO12616.1"/>
    </source>
</evidence>
<proteinExistence type="predicted"/>
<evidence type="ECO:0000256" key="1">
    <source>
        <dbReference type="PIRNR" id="PIRNR028141"/>
    </source>
</evidence>
<dbReference type="STRING" id="626887.J057_14480"/>
<comment type="caution">
    <text evidence="3">The sequence shown here is derived from an EMBL/GenBank/DDBJ whole genome shotgun (WGS) entry which is preliminary data.</text>
</comment>
<keyword evidence="1" id="KW-0973">c-di-GMP</keyword>
<dbReference type="PATRIC" id="fig|626887.3.peg.2890"/>
<evidence type="ECO:0000259" key="2">
    <source>
        <dbReference type="Pfam" id="PF07238"/>
    </source>
</evidence>
<comment type="subunit">
    <text evidence="1">Monomer in both c-di-GMP-bound and free forms.</text>
</comment>
<dbReference type="InterPro" id="IPR009875">
    <property type="entry name" value="PilZ_domain"/>
</dbReference>
<name>N6WMA9_9GAMM</name>
<dbReference type="eggNOG" id="ENOG5032YUI">
    <property type="taxonomic scope" value="Bacteria"/>
</dbReference>
<dbReference type="InterPro" id="IPR027021">
    <property type="entry name" value="C-di-GMP_BP_PA4608"/>
</dbReference>
<dbReference type="Gene3D" id="2.40.10.220">
    <property type="entry name" value="predicted glycosyltransferase like domains"/>
    <property type="match status" value="1"/>
</dbReference>
<dbReference type="EMBL" id="APLQ01000014">
    <property type="protein sequence ID" value="ENO12616.1"/>
    <property type="molecule type" value="Genomic_DNA"/>
</dbReference>
<dbReference type="Proteomes" id="UP000013165">
    <property type="component" value="Unassembled WGS sequence"/>
</dbReference>
<sequence>MSEARSLNRRRFERILFDAPCELHVGDGVWHTEVLDISLKGVLVKRPVEWKAQLNHPFEVVIHLNDRDSGIVMAVELRHIEDGHLGFKCQYIDIESASHLKRLVELNLGDPALLDRELRYLDGA</sequence>
<gene>
    <name evidence="3" type="ORF">J057_14480</name>
</gene>
<protein>
    <recommendedName>
        <fullName evidence="1">Cyclic diguanosine monophosphate-binding protein</fullName>
        <shortName evidence="1">c-di-GMP-binding protein</shortName>
    </recommendedName>
    <alternativeName>
        <fullName evidence="1">Pilz domain-containing protein</fullName>
    </alternativeName>
</protein>
<keyword evidence="4" id="KW-1185">Reference proteome</keyword>